<keyword evidence="3" id="KW-1185">Reference proteome</keyword>
<accession>A0A2T7U8R8</accession>
<dbReference type="GO" id="GO:0003677">
    <property type="term" value="F:DNA binding"/>
    <property type="evidence" value="ECO:0007669"/>
    <property type="project" value="InterPro"/>
</dbReference>
<evidence type="ECO:0000259" key="1">
    <source>
        <dbReference type="PROSITE" id="PS50943"/>
    </source>
</evidence>
<dbReference type="CDD" id="cd00093">
    <property type="entry name" value="HTH_XRE"/>
    <property type="match status" value="1"/>
</dbReference>
<dbReference type="STRING" id="1293045.H663_13130"/>
<protein>
    <submittedName>
        <fullName evidence="2">Transcriptional regulator</fullName>
    </submittedName>
</protein>
<dbReference type="EMBL" id="LFYT02000044">
    <property type="protein sequence ID" value="PVE41031.1"/>
    <property type="molecule type" value="Genomic_DNA"/>
</dbReference>
<feature type="domain" description="HTH cro/C1-type" evidence="1">
    <location>
        <begin position="30"/>
        <end position="60"/>
    </location>
</feature>
<dbReference type="OrthoDB" id="129597at2"/>
<dbReference type="SUPFAM" id="SSF47413">
    <property type="entry name" value="lambda repressor-like DNA-binding domains"/>
    <property type="match status" value="1"/>
</dbReference>
<reference evidence="2" key="1">
    <citation type="submission" date="2017-04" db="EMBL/GenBank/DDBJ databases">
        <title>Unexpected and diverse lifestyles within the genus Limnohabitans.</title>
        <authorList>
            <person name="Kasalicky V."/>
            <person name="Mehrshad M."/>
            <person name="Andrei S.-A."/>
            <person name="Salcher M."/>
            <person name="Kratochvilova H."/>
            <person name="Simek K."/>
            <person name="Ghai R."/>
        </authorList>
    </citation>
    <scope>NUCLEOTIDE SEQUENCE [LARGE SCALE GENOMIC DNA]</scope>
    <source>
        <strain evidence="2">II-D5</strain>
    </source>
</reference>
<evidence type="ECO:0000313" key="3">
    <source>
        <dbReference type="Proteomes" id="UP000037507"/>
    </source>
</evidence>
<dbReference type="SMART" id="SM00530">
    <property type="entry name" value="HTH_XRE"/>
    <property type="match status" value="1"/>
</dbReference>
<comment type="caution">
    <text evidence="2">The sequence shown here is derived from an EMBL/GenBank/DDBJ whole genome shotgun (WGS) entry which is preliminary data.</text>
</comment>
<dbReference type="AlphaFoldDB" id="A0A2T7U8R8"/>
<organism evidence="2 3">
    <name type="scientific">Limnohabitans planktonicus II-D5</name>
    <dbReference type="NCBI Taxonomy" id="1293045"/>
    <lineage>
        <taxon>Bacteria</taxon>
        <taxon>Pseudomonadati</taxon>
        <taxon>Pseudomonadota</taxon>
        <taxon>Betaproteobacteria</taxon>
        <taxon>Burkholderiales</taxon>
        <taxon>Comamonadaceae</taxon>
        <taxon>Limnohabitans</taxon>
    </lineage>
</organism>
<dbReference type="InterPro" id="IPR001387">
    <property type="entry name" value="Cro/C1-type_HTH"/>
</dbReference>
<name>A0A2T7U8R8_9BURK</name>
<dbReference type="PROSITE" id="PS50943">
    <property type="entry name" value="HTH_CROC1"/>
    <property type="match status" value="1"/>
</dbReference>
<gene>
    <name evidence="2" type="ORF">H663_019275</name>
</gene>
<sequence length="117" mass="13081">MARKLDDVMAALPKDRKKRVEDRAMELATLKDLRHAAQQTQEQMAAALGVRQDTISRLEKRSDMLLSTMRHYVESMGGKLELVAKFPDRPSVVIDHLGGEVTLNKRAGAARRSRVAA</sequence>
<dbReference type="RefSeq" id="WP_053173846.1">
    <property type="nucleotide sequence ID" value="NZ_LFYT02000044.1"/>
</dbReference>
<dbReference type="InterPro" id="IPR010982">
    <property type="entry name" value="Lambda_DNA-bd_dom_sf"/>
</dbReference>
<dbReference type="Gene3D" id="1.10.260.40">
    <property type="entry name" value="lambda repressor-like DNA-binding domains"/>
    <property type="match status" value="1"/>
</dbReference>
<dbReference type="Pfam" id="PF13560">
    <property type="entry name" value="HTH_31"/>
    <property type="match status" value="1"/>
</dbReference>
<evidence type="ECO:0000313" key="2">
    <source>
        <dbReference type="EMBL" id="PVE41031.1"/>
    </source>
</evidence>
<dbReference type="Proteomes" id="UP000037507">
    <property type="component" value="Unassembled WGS sequence"/>
</dbReference>
<proteinExistence type="predicted"/>